<sequence length="65" mass="7200">MNDSTFTIFIVFGIIWILMATIAVIVLFKADGQEIHFGKTGLIVILPIIIPIVIALMYAAFRGTF</sequence>
<reference evidence="2" key="1">
    <citation type="submission" date="2020-10" db="EMBL/GenBank/DDBJ databases">
        <authorList>
            <person name="Castelo-Branco R."/>
            <person name="Eusebio N."/>
            <person name="Adriana R."/>
            <person name="Vieira A."/>
            <person name="Brugerolle De Fraissinette N."/>
            <person name="Rezende De Castro R."/>
            <person name="Schneider M.P."/>
            <person name="Vasconcelos V."/>
            <person name="Leao P.N."/>
        </authorList>
    </citation>
    <scope>NUCLEOTIDE SEQUENCE</scope>
    <source>
        <strain evidence="2">LEGE 12446</strain>
    </source>
</reference>
<dbReference type="RefSeq" id="WP_190882429.1">
    <property type="nucleotide sequence ID" value="NZ_JADEXS020000001.1"/>
</dbReference>
<evidence type="ECO:0000313" key="2">
    <source>
        <dbReference type="EMBL" id="MBE9023800.1"/>
    </source>
</evidence>
<gene>
    <name evidence="2" type="ORF">IQ276_15580</name>
</gene>
<keyword evidence="1" id="KW-0812">Transmembrane</keyword>
<protein>
    <submittedName>
        <fullName evidence="2">Uncharacterized protein</fullName>
    </submittedName>
</protein>
<dbReference type="AlphaFoldDB" id="A0A8J6ZWA3"/>
<evidence type="ECO:0000313" key="3">
    <source>
        <dbReference type="Proteomes" id="UP000622533"/>
    </source>
</evidence>
<organism evidence="2 3">
    <name type="scientific">Desmonostoc muscorum LEGE 12446</name>
    <dbReference type="NCBI Taxonomy" id="1828758"/>
    <lineage>
        <taxon>Bacteria</taxon>
        <taxon>Bacillati</taxon>
        <taxon>Cyanobacteriota</taxon>
        <taxon>Cyanophyceae</taxon>
        <taxon>Nostocales</taxon>
        <taxon>Nostocaceae</taxon>
        <taxon>Desmonostoc</taxon>
    </lineage>
</organism>
<keyword evidence="1" id="KW-1133">Transmembrane helix</keyword>
<proteinExistence type="predicted"/>
<name>A0A8J6ZWA3_DESMC</name>
<keyword evidence="1" id="KW-0472">Membrane</keyword>
<feature type="transmembrane region" description="Helical" evidence="1">
    <location>
        <begin position="40"/>
        <end position="61"/>
    </location>
</feature>
<dbReference type="Proteomes" id="UP000622533">
    <property type="component" value="Unassembled WGS sequence"/>
</dbReference>
<accession>A0A8J6ZWA3</accession>
<feature type="transmembrane region" description="Helical" evidence="1">
    <location>
        <begin position="6"/>
        <end position="28"/>
    </location>
</feature>
<comment type="caution">
    <text evidence="2">The sequence shown here is derived from an EMBL/GenBank/DDBJ whole genome shotgun (WGS) entry which is preliminary data.</text>
</comment>
<keyword evidence="3" id="KW-1185">Reference proteome</keyword>
<dbReference type="EMBL" id="JADEXS010000194">
    <property type="protein sequence ID" value="MBE9023800.1"/>
    <property type="molecule type" value="Genomic_DNA"/>
</dbReference>
<evidence type="ECO:0000256" key="1">
    <source>
        <dbReference type="SAM" id="Phobius"/>
    </source>
</evidence>